<evidence type="ECO:0000256" key="1">
    <source>
        <dbReference type="ARBA" id="ARBA00022450"/>
    </source>
</evidence>
<keyword evidence="9" id="KW-1185">Reference proteome</keyword>
<dbReference type="Pfam" id="PF02801">
    <property type="entry name" value="Ketoacyl-synt_C"/>
    <property type="match status" value="1"/>
</dbReference>
<feature type="active site" description="Proton donor; for dehydratase activity" evidence="3">
    <location>
        <position position="1337"/>
    </location>
</feature>
<dbReference type="PROSITE" id="PS52004">
    <property type="entry name" value="KS3_2"/>
    <property type="match status" value="1"/>
</dbReference>
<evidence type="ECO:0000259" key="6">
    <source>
        <dbReference type="PROSITE" id="PS52004"/>
    </source>
</evidence>
<keyword evidence="1" id="KW-0596">Phosphopantetheine</keyword>
<dbReference type="EMBL" id="CP012752">
    <property type="protein sequence ID" value="ALG06209.1"/>
    <property type="molecule type" value="Genomic_DNA"/>
</dbReference>
<dbReference type="STRING" id="860235.AOZ06_04050"/>
<evidence type="ECO:0000313" key="9">
    <source>
        <dbReference type="Proteomes" id="UP000063699"/>
    </source>
</evidence>
<proteinExistence type="inferred from homology"/>
<dbReference type="Gene3D" id="3.40.50.720">
    <property type="entry name" value="NAD(P)-binding Rossmann-like Domain"/>
    <property type="match status" value="1"/>
</dbReference>
<reference evidence="8 9" key="1">
    <citation type="submission" date="2015-07" db="EMBL/GenBank/DDBJ databases">
        <title>Genome sequencing of Kibdelosporangium phytohabitans.</title>
        <authorList>
            <person name="Qin S."/>
            <person name="Xing K."/>
        </authorList>
    </citation>
    <scope>NUCLEOTIDE SEQUENCE [LARGE SCALE GENOMIC DNA]</scope>
    <source>
        <strain evidence="8 9">KLBMP1111</strain>
    </source>
</reference>
<feature type="domain" description="PKS/mFAS DH" evidence="7">
    <location>
        <begin position="1131"/>
        <end position="1419"/>
    </location>
</feature>
<gene>
    <name evidence="8" type="ORF">AOZ06_04050</name>
</gene>
<evidence type="ECO:0000256" key="3">
    <source>
        <dbReference type="PROSITE-ProRule" id="PRU01363"/>
    </source>
</evidence>
<dbReference type="InterPro" id="IPR057326">
    <property type="entry name" value="KR_dom"/>
</dbReference>
<feature type="region of interest" description="N-terminal hotdog fold" evidence="3">
    <location>
        <begin position="1131"/>
        <end position="1260"/>
    </location>
</feature>
<dbReference type="GO" id="GO:0004312">
    <property type="term" value="F:fatty acid synthase activity"/>
    <property type="evidence" value="ECO:0007669"/>
    <property type="project" value="TreeGrafter"/>
</dbReference>
<keyword evidence="4" id="KW-0808">Transferase</keyword>
<dbReference type="PANTHER" id="PTHR43775:SF37">
    <property type="entry name" value="SI:DKEY-61P9.11"/>
    <property type="match status" value="1"/>
</dbReference>
<dbReference type="InterPro" id="IPR036291">
    <property type="entry name" value="NAD(P)-bd_dom_sf"/>
</dbReference>
<evidence type="ECO:0000313" key="8">
    <source>
        <dbReference type="EMBL" id="ALG06209.1"/>
    </source>
</evidence>
<dbReference type="InterPro" id="IPR013968">
    <property type="entry name" value="PKS_KR"/>
</dbReference>
<protein>
    <submittedName>
        <fullName evidence="8">Uncharacterized protein</fullName>
    </submittedName>
</protein>
<evidence type="ECO:0000259" key="7">
    <source>
        <dbReference type="PROSITE" id="PS52019"/>
    </source>
</evidence>
<feature type="region of interest" description="Disordered" evidence="5">
    <location>
        <begin position="586"/>
        <end position="615"/>
    </location>
</feature>
<dbReference type="SUPFAM" id="SSF53901">
    <property type="entry name" value="Thiolase-like"/>
    <property type="match status" value="3"/>
</dbReference>
<organism evidence="8 9">
    <name type="scientific">Kibdelosporangium phytohabitans</name>
    <dbReference type="NCBI Taxonomy" id="860235"/>
    <lineage>
        <taxon>Bacteria</taxon>
        <taxon>Bacillati</taxon>
        <taxon>Actinomycetota</taxon>
        <taxon>Actinomycetes</taxon>
        <taxon>Pseudonocardiales</taxon>
        <taxon>Pseudonocardiaceae</taxon>
        <taxon>Kibdelosporangium</taxon>
    </lineage>
</organism>
<dbReference type="InterPro" id="IPR014031">
    <property type="entry name" value="Ketoacyl_synth_C"/>
</dbReference>
<feature type="region of interest" description="C-terminal hotdog fold" evidence="3">
    <location>
        <begin position="1277"/>
        <end position="1419"/>
    </location>
</feature>
<dbReference type="Pfam" id="PF00109">
    <property type="entry name" value="ketoacyl-synt"/>
    <property type="match status" value="2"/>
</dbReference>
<dbReference type="SUPFAM" id="SSF51735">
    <property type="entry name" value="NAD(P)-binding Rossmann-fold domains"/>
    <property type="match status" value="1"/>
</dbReference>
<accession>A0A0N9HSI8</accession>
<name>A0A0N9HSI8_9PSEU</name>
<dbReference type="InterPro" id="IPR042104">
    <property type="entry name" value="PKS_dehydratase_sf"/>
</dbReference>
<dbReference type="InterPro" id="IPR050091">
    <property type="entry name" value="PKS_NRPS_Biosynth_Enz"/>
</dbReference>
<dbReference type="Gene3D" id="3.10.129.110">
    <property type="entry name" value="Polyketide synthase dehydratase"/>
    <property type="match status" value="1"/>
</dbReference>
<dbReference type="PROSITE" id="PS52019">
    <property type="entry name" value="PKS_MFAS_DH"/>
    <property type="match status" value="1"/>
</dbReference>
<evidence type="ECO:0000256" key="2">
    <source>
        <dbReference type="ARBA" id="ARBA00022553"/>
    </source>
</evidence>
<dbReference type="InterPro" id="IPR020841">
    <property type="entry name" value="PKS_Beta-ketoAc_synthase_dom"/>
</dbReference>
<dbReference type="InterPro" id="IPR049552">
    <property type="entry name" value="PKS_DH_N"/>
</dbReference>
<dbReference type="Pfam" id="PF21089">
    <property type="entry name" value="PKS_DH_N"/>
    <property type="match status" value="1"/>
</dbReference>
<dbReference type="GO" id="GO:0006633">
    <property type="term" value="P:fatty acid biosynthetic process"/>
    <property type="evidence" value="ECO:0007669"/>
    <property type="project" value="TreeGrafter"/>
</dbReference>
<dbReference type="InterPro" id="IPR016039">
    <property type="entry name" value="Thiolase-like"/>
</dbReference>
<dbReference type="PANTHER" id="PTHR43775">
    <property type="entry name" value="FATTY ACID SYNTHASE"/>
    <property type="match status" value="1"/>
</dbReference>
<dbReference type="Proteomes" id="UP000063699">
    <property type="component" value="Chromosome"/>
</dbReference>
<dbReference type="SMART" id="SM00822">
    <property type="entry name" value="PKS_KR"/>
    <property type="match status" value="1"/>
</dbReference>
<dbReference type="InterPro" id="IPR049900">
    <property type="entry name" value="PKS_mFAS_DH"/>
</dbReference>
<feature type="active site" description="Proton acceptor; for dehydratase activity" evidence="3">
    <location>
        <position position="1162"/>
    </location>
</feature>
<dbReference type="Pfam" id="PF08659">
    <property type="entry name" value="KR"/>
    <property type="match status" value="1"/>
</dbReference>
<keyword evidence="2" id="KW-0597">Phosphoprotein</keyword>
<feature type="domain" description="Ketosynthase family 3 (KS3)" evidence="6">
    <location>
        <begin position="1"/>
        <end position="269"/>
    </location>
</feature>
<dbReference type="Gene3D" id="3.40.47.10">
    <property type="match status" value="2"/>
</dbReference>
<dbReference type="InterPro" id="IPR014030">
    <property type="entry name" value="Ketoacyl_synth_N"/>
</dbReference>
<dbReference type="SMART" id="SM00825">
    <property type="entry name" value="PKS_KS"/>
    <property type="match status" value="1"/>
</dbReference>
<comment type="similarity">
    <text evidence="4">Belongs to the thiolase-like superfamily. Beta-ketoacyl-ACP synthases family.</text>
</comment>
<sequence length="1427" mass="152591">MTVRNAFTGLLPEDTDWLTPDTACSSSLYAIDLGVKSLLAGDCDIAFCGGGNTSARRDLVLFAKLKGLSPTGQVRAFDTDTDGVLFSEGAAVVALKRLDRAIADGDQVLGMLGGFGGSTDGQGSVVAPAPIGQRLAVQRARAVNDIDSSSVDWVVGHGTGTRAGDLVELETLAELAGPHTQLCTSNKPLVGHTGWAAGAVSVIHALLAMRHHAIPAERYFIAPPPHTRIGSITVPVVDTAWSAAPQRPRTAGVSAFGFGGTNAHLLLTEYSDERTSPSAALSRRCEDNDSDMVLVGWSTHLPGAPGKADVRRWLRTGLTGPPRSFGEHYPLPPFRELRMPPVVAHSIDRTQLMATAVVAQFTSEHGPLWERHRETTGVITGHMGPTRAMVEYTVRAGADDVTAVLAGNSTAVDALALHLDKLTVPAANDSAMPGQLANVIGSRLADRLRLNGVTVAVDSGRASTQAALHVAGRYLATGELDVALVLGINGNSTPIMAKLAGISADRLAEGGVLLMLTRPSLAADQGWPVLARIRTDAGCTTTADDGVRIGWGDKEPSYLGADGALALLRAVELDLSEVEIANADPGPRVRVRPATEGPGTTAVPPVPRVPQTDMTRRSVVVTRRRDTVPANDRLAAIPPGAVLLVDSIESAEMLSDTAARARATLLCAASDRNELADLDPVLASLSKHAAPHLRIVASSRPSSHHSAPPPARLLRLQEWMLRTCGHLFDRLVSMPSGSVAALLLDRLVGCAVHPHLTLITGFLRSLANEVACPTFAVVTDAALAVGLDQLNSESAAARDRVVVLYRGGLRYVEQICPAPLPAVDTRRLPVHDGSVVVATGGARGITAVAVTALAERARIKVWLLGTTPPDAFPDGLVERQEDDLGAARAEFIAARRADDHRASVVELNRRFSHMLRSREVALTLRQLRKLCGAESVRYLLCDVTETDATHRAARTILDEDGHVDLLLHGAGRLSSATVDNKTLSDFRTVVATKVHGYANLKSAFAAAPPRLWCNFASASGINAPPGDTDYAPANEYLLAAARSAHEPGTAEVSIAWALWAQTGMVDEHLQRHLHRTYGVTGMDNATGAAAFLNEMLVPRPPDPAPIYGAERWSQLQSRDHQADAATPCTALPLLGTPDHHEDGAATWTWRPEPQRDAYLHEHLIDGRPVLPTVIMLAIAADAAAQLTAKTAPNAVITGFRDTRIEEPCYVDPDRTPSLHCSVHAHRHGSDAVRVHIVSDIHAPNGRVLRRGRVHCRTDVLLGSPREPMRWQGRTQPHRVQVAEDVFARSDVSVRLVGTWSVLSDITVDDAGGHARCLSRLERGSVFENVRAPLLMIDSLFRLNIWDSPGQLHTFVPLGIERVDLFTNGSDADVVRRHPLGVDLYYDAATDQYCVVSPEGMVLVRAAGLESHVMDVVPAESDYPEWRP</sequence>
<evidence type="ECO:0000256" key="5">
    <source>
        <dbReference type="SAM" id="MobiDB-lite"/>
    </source>
</evidence>
<evidence type="ECO:0000256" key="4">
    <source>
        <dbReference type="RuleBase" id="RU003694"/>
    </source>
</evidence>
<dbReference type="CDD" id="cd00833">
    <property type="entry name" value="PKS"/>
    <property type="match status" value="1"/>
</dbReference>
<dbReference type="KEGG" id="kphy:AOZ06_04050"/>